<keyword evidence="1" id="KW-0677">Repeat</keyword>
<evidence type="ECO:0000259" key="2">
    <source>
        <dbReference type="Pfam" id="PF25023"/>
    </source>
</evidence>
<dbReference type="RefSeq" id="WP_131153733.1">
    <property type="nucleotide sequence ID" value="NZ_CP036402.1"/>
</dbReference>
<dbReference type="AlphaFoldDB" id="A0A411YC33"/>
<evidence type="ECO:0000256" key="1">
    <source>
        <dbReference type="ARBA" id="ARBA00022737"/>
    </source>
</evidence>
<keyword evidence="4" id="KW-1185">Reference proteome</keyword>
<gene>
    <name evidence="3" type="ORF">ER308_03660</name>
</gene>
<dbReference type="InterPro" id="IPR050708">
    <property type="entry name" value="T6SS_VgrG/RHS"/>
</dbReference>
<dbReference type="NCBIfam" id="TIGR03696">
    <property type="entry name" value="Rhs_assc_core"/>
    <property type="match status" value="1"/>
</dbReference>
<dbReference type="EMBL" id="CP036402">
    <property type="protein sequence ID" value="QBI18735.1"/>
    <property type="molecule type" value="Genomic_DNA"/>
</dbReference>
<protein>
    <submittedName>
        <fullName evidence="3">RHS repeat-associated core domain-containing protein</fullName>
    </submittedName>
</protein>
<dbReference type="OrthoDB" id="4981820at2"/>
<dbReference type="InterPro" id="IPR056823">
    <property type="entry name" value="TEN-like_YD-shell"/>
</dbReference>
<dbReference type="PANTHER" id="PTHR32305:SF15">
    <property type="entry name" value="PROTEIN RHSA-RELATED"/>
    <property type="match status" value="1"/>
</dbReference>
<dbReference type="Pfam" id="PF25023">
    <property type="entry name" value="TEN_YD-shell"/>
    <property type="match status" value="1"/>
</dbReference>
<dbReference type="Gene3D" id="2.180.10.10">
    <property type="entry name" value="RHS repeat-associated core"/>
    <property type="match status" value="1"/>
</dbReference>
<dbReference type="KEGG" id="erz:ER308_03660"/>
<reference evidence="3 4" key="1">
    <citation type="submission" date="2019-01" db="EMBL/GenBank/DDBJ databases">
        <title>Egibacter rhizosphaerae EGI 80759T.</title>
        <authorList>
            <person name="Chen D.-D."/>
            <person name="Tian Y."/>
            <person name="Jiao J.-Y."/>
            <person name="Zhang X.-T."/>
            <person name="Zhang Y.-G."/>
            <person name="Zhang Y."/>
            <person name="Xiao M."/>
            <person name="Shu W.-S."/>
            <person name="Li W.-J."/>
        </authorList>
    </citation>
    <scope>NUCLEOTIDE SEQUENCE [LARGE SCALE GENOMIC DNA]</scope>
    <source>
        <strain evidence="3 4">EGI 80759</strain>
    </source>
</reference>
<dbReference type="PANTHER" id="PTHR32305">
    <property type="match status" value="1"/>
</dbReference>
<dbReference type="InterPro" id="IPR022385">
    <property type="entry name" value="Rhs_assc_core"/>
</dbReference>
<sequence length="332" mass="33410">MAVTPSTRRTCGAPSGDLLGVEATGGHPGAVAHTDRLGSVTALSDGGDVAGRLDYSSFGTVDDRDVTGTAGNVALGFTGELHDDERGLVHLRLRDYQPEIGQFTALDPAPAAAGEPYHTPYHYAYNQPTNLTDPSGACPLCAAAGAAVGGLVGGGVEAGRQLFSEDRSLGELDWGSIGAEAAGGAVAGGLMGLAGPAGGAIAGGLGASSAGGVATGMSLGITGAAGGIGTQTSSVLRGDGFASVTDTAIGAGTALAGRGVGSLATRTRFVPEFRSMHTISQSRHFGPQQFSRYFDHPGHNYTALRRQNMVSASWVMFQGVGDISVEHYMTGK</sequence>
<feature type="domain" description="Teneurin-like YD-shell" evidence="2">
    <location>
        <begin position="34"/>
        <end position="107"/>
    </location>
</feature>
<accession>A0A411YC33</accession>
<name>A0A411YC33_9ACTN</name>
<dbReference type="Proteomes" id="UP000291469">
    <property type="component" value="Chromosome"/>
</dbReference>
<evidence type="ECO:0000313" key="4">
    <source>
        <dbReference type="Proteomes" id="UP000291469"/>
    </source>
</evidence>
<evidence type="ECO:0000313" key="3">
    <source>
        <dbReference type="EMBL" id="QBI18735.1"/>
    </source>
</evidence>
<proteinExistence type="predicted"/>
<organism evidence="3 4">
    <name type="scientific">Egibacter rhizosphaerae</name>
    <dbReference type="NCBI Taxonomy" id="1670831"/>
    <lineage>
        <taxon>Bacteria</taxon>
        <taxon>Bacillati</taxon>
        <taxon>Actinomycetota</taxon>
        <taxon>Nitriliruptoria</taxon>
        <taxon>Egibacterales</taxon>
        <taxon>Egibacteraceae</taxon>
        <taxon>Egibacter</taxon>
    </lineage>
</organism>